<comment type="caution">
    <text evidence="2">The sequence shown here is derived from an EMBL/GenBank/DDBJ whole genome shotgun (WGS) entry which is preliminary data.</text>
</comment>
<dbReference type="AlphaFoldDB" id="A0A1E8FB24"/>
<dbReference type="OrthoDB" id="6707471at2"/>
<keyword evidence="3" id="KW-1185">Reference proteome</keyword>
<dbReference type="EMBL" id="MJIC01000015">
    <property type="protein sequence ID" value="OFI33115.1"/>
    <property type="molecule type" value="Genomic_DNA"/>
</dbReference>
<feature type="transmembrane region" description="Helical" evidence="1">
    <location>
        <begin position="181"/>
        <end position="204"/>
    </location>
</feature>
<dbReference type="RefSeq" id="WP_070177492.1">
    <property type="nucleotide sequence ID" value="NZ_BMJR01000002.1"/>
</dbReference>
<evidence type="ECO:0000313" key="2">
    <source>
        <dbReference type="EMBL" id="OFI33115.1"/>
    </source>
</evidence>
<feature type="transmembrane region" description="Helical" evidence="1">
    <location>
        <begin position="244"/>
        <end position="266"/>
    </location>
</feature>
<keyword evidence="1" id="KW-1133">Transmembrane helix</keyword>
<proteinExistence type="predicted"/>
<accession>A0A1E8FB24</accession>
<organism evidence="2 3">
    <name type="scientific">Alteromonas lipolytica</name>
    <dbReference type="NCBI Taxonomy" id="1856405"/>
    <lineage>
        <taxon>Bacteria</taxon>
        <taxon>Pseudomonadati</taxon>
        <taxon>Pseudomonadota</taxon>
        <taxon>Gammaproteobacteria</taxon>
        <taxon>Alteromonadales</taxon>
        <taxon>Alteromonadaceae</taxon>
        <taxon>Alteromonas/Salinimonas group</taxon>
        <taxon>Alteromonas</taxon>
    </lineage>
</organism>
<gene>
    <name evidence="2" type="ORF">BFC17_02305</name>
</gene>
<feature type="transmembrane region" description="Helical" evidence="1">
    <location>
        <begin position="109"/>
        <end position="139"/>
    </location>
</feature>
<feature type="transmembrane region" description="Helical" evidence="1">
    <location>
        <begin position="273"/>
        <end position="290"/>
    </location>
</feature>
<feature type="transmembrane region" description="Helical" evidence="1">
    <location>
        <begin position="35"/>
        <end position="53"/>
    </location>
</feature>
<name>A0A1E8FB24_9ALTE</name>
<dbReference type="SUPFAM" id="SSF103481">
    <property type="entry name" value="Multidrug resistance efflux transporter EmrE"/>
    <property type="match status" value="1"/>
</dbReference>
<dbReference type="Proteomes" id="UP000176037">
    <property type="component" value="Unassembled WGS sequence"/>
</dbReference>
<feature type="transmembrane region" description="Helical" evidence="1">
    <location>
        <begin position="151"/>
        <end position="169"/>
    </location>
</feature>
<dbReference type="InterPro" id="IPR037185">
    <property type="entry name" value="EmrE-like"/>
</dbReference>
<dbReference type="STRING" id="1856405.BFC17_02305"/>
<feature type="transmembrane region" description="Helical" evidence="1">
    <location>
        <begin position="216"/>
        <end position="238"/>
    </location>
</feature>
<feature type="transmembrane region" description="Helical" evidence="1">
    <location>
        <begin position="65"/>
        <end position="89"/>
    </location>
</feature>
<keyword evidence="1" id="KW-0472">Membrane</keyword>
<evidence type="ECO:0000313" key="3">
    <source>
        <dbReference type="Proteomes" id="UP000176037"/>
    </source>
</evidence>
<protein>
    <submittedName>
        <fullName evidence="2">Multidrug transporter</fullName>
    </submittedName>
</protein>
<sequence>MTWILFTLMAVVFQTFRNAIQSKLSSTVPTAGVTLSRFLFAPPLVAIYVYAVSVQGNLGVPEFSLRFWVFISLGAVLQIAATSLMVVLFKQKNFAVGAGLAKSEALVAGVLGMLFFGSNLTLLGWLGILIGAAAVFVLSGWRKGGDLSAKTVAIGLACGTCFALTSLYAREAAHALGIPFVPAAGWVLFWLLSFQTVLLCAFIYARQPDTFKKLAARPGTVVAASITSCLGSIGWFTAMAMQHVAYVKTLGQLEVFTTMLITIFWFKQPVRRHEFIGLVLIGLAAVLVMWT</sequence>
<reference evidence="2 3" key="1">
    <citation type="submission" date="2016-09" db="EMBL/GenBank/DDBJ databases">
        <title>Alteromonas lipolytica, a new species isolated from sea water.</title>
        <authorList>
            <person name="Wu Y.-H."/>
            <person name="Cheng H."/>
            <person name="Xu X.-W."/>
        </authorList>
    </citation>
    <scope>NUCLEOTIDE SEQUENCE [LARGE SCALE GENOMIC DNA]</scope>
    <source>
        <strain evidence="2 3">JW12</strain>
    </source>
</reference>
<evidence type="ECO:0000256" key="1">
    <source>
        <dbReference type="SAM" id="Phobius"/>
    </source>
</evidence>
<keyword evidence="1" id="KW-0812">Transmembrane</keyword>